<proteinExistence type="predicted"/>
<evidence type="ECO:0000256" key="2">
    <source>
        <dbReference type="ARBA" id="ARBA00022448"/>
    </source>
</evidence>
<gene>
    <name evidence="7" type="ORF">INT45_012302</name>
</gene>
<dbReference type="GO" id="GO:0070939">
    <property type="term" value="C:Dsl1/NZR complex"/>
    <property type="evidence" value="ECO:0007669"/>
    <property type="project" value="TreeGrafter"/>
</dbReference>
<comment type="subcellular location">
    <subcellularLocation>
        <location evidence="1">Endoplasmic reticulum</location>
    </subcellularLocation>
</comment>
<dbReference type="GO" id="GO:0000149">
    <property type="term" value="F:SNARE binding"/>
    <property type="evidence" value="ECO:0007669"/>
    <property type="project" value="TreeGrafter"/>
</dbReference>
<keyword evidence="8" id="KW-1185">Reference proteome</keyword>
<feature type="domain" description="Sec39" evidence="6">
    <location>
        <begin position="171"/>
        <end position="871"/>
    </location>
</feature>
<keyword evidence="3" id="KW-0256">Endoplasmic reticulum</keyword>
<sequence>MEHSTPRDFLFHLNQGNYQAALDIAKELELDTDVVYKTQWTKRSKKQPTVDDVDLLNHIQDKAWIVSQCLETLVDDPPLQQKILEMGLKACPIQQQQSLNINSKDASLNNDVDNNNTNNTNNTLWLRARLYFLQYIDRLKTFNLIWPTIKHKSKIDFATAYNEFRDCNLIAQAIEYATNENAIALRALFVHHGAVVLPYRFDILAAIPETAEPSQFDLPQQRLQEQQQQQSDDHENGNEGGGEEEWIIQQPWRNELDISESMRDIIEVPTTEHTTYNAWIGQQVNRCEYPTTLKNKVAQWYVDRSTAADSIGLASQALEWIRYARLMDVNGLDKEELQLDWLCKYVYSSMDDHDDDAIVDLDTFKTKMTSYEVVDKLLKQTNATRIIDDMKQLVLPWLSVCNDIIHQEQQDEENESVDMILYRWLLDTADRGHFDWCCLVFEHSKPTLPENERIIKNDEDLARLALAMLYTTSGSIDTQLRTFVSLPEWEFDENDHPYQDTKEKHTEMGSFLALTETPLGLFTVLQEVGSYGLTQMLDVLHLHLQWAEVLARYHASVSLRWYLEDHSIDTQRQMCVRLASQAGSAHLDDDDEWRELLEEMMGLQGENGKGVFPDLSRTEIFEIFFSSLLRCGRFRLAKDLMVGPKRDKTLDIGRAEQLILDAEQEFFDNATTGNMYDGNMKLAMECLNILPPTDMVNEEKDLIEATHTLISEYHVMDRPNIELMPIQVRQSTNRLDLISKLINSRRGIYRQPTQVLDLTQKLGYQDNLLAQVRVLAMLASAALVDEDFDMSYKLCCATVDKARSIETHPNRRRYRMDEMNQAAWQACFNLGKVELFENPRKRLDVLAMALELAPAENVSEVLSVWRKLDRQVPPSDLEWLEDANQDLVSASTSIRDDKGVGWHSLFDSARRQQWLLGDLLGGSSSTGNSGTSTPEPGFEGKRKRDQLREMVGGWLF</sequence>
<dbReference type="EMBL" id="JAEPRB010000070">
    <property type="protein sequence ID" value="KAG2223003.1"/>
    <property type="molecule type" value="Genomic_DNA"/>
</dbReference>
<evidence type="ECO:0000256" key="3">
    <source>
        <dbReference type="ARBA" id="ARBA00022824"/>
    </source>
</evidence>
<keyword evidence="2" id="KW-0813">Transport</keyword>
<dbReference type="InterPro" id="IPR013244">
    <property type="entry name" value="Sec39_domain"/>
</dbReference>
<feature type="compositionally biased region" description="Low complexity" evidence="5">
    <location>
        <begin position="921"/>
        <end position="933"/>
    </location>
</feature>
<feature type="compositionally biased region" description="Low complexity" evidence="5">
    <location>
        <begin position="220"/>
        <end position="230"/>
    </location>
</feature>
<dbReference type="PANTHER" id="PTHR15922:SF2">
    <property type="entry name" value="NBAS SUBUNIT OF NRZ TETHERING COMPLEX"/>
    <property type="match status" value="1"/>
</dbReference>
<organism evidence="7 8">
    <name type="scientific">Circinella minor</name>
    <dbReference type="NCBI Taxonomy" id="1195481"/>
    <lineage>
        <taxon>Eukaryota</taxon>
        <taxon>Fungi</taxon>
        <taxon>Fungi incertae sedis</taxon>
        <taxon>Mucoromycota</taxon>
        <taxon>Mucoromycotina</taxon>
        <taxon>Mucoromycetes</taxon>
        <taxon>Mucorales</taxon>
        <taxon>Lichtheimiaceae</taxon>
        <taxon>Circinella</taxon>
    </lineage>
</organism>
<evidence type="ECO:0000256" key="1">
    <source>
        <dbReference type="ARBA" id="ARBA00004240"/>
    </source>
</evidence>
<name>A0A8H7S7R2_9FUNG</name>
<evidence type="ECO:0000313" key="8">
    <source>
        <dbReference type="Proteomes" id="UP000646827"/>
    </source>
</evidence>
<dbReference type="Proteomes" id="UP000646827">
    <property type="component" value="Unassembled WGS sequence"/>
</dbReference>
<accession>A0A8H7S7R2</accession>
<evidence type="ECO:0000313" key="7">
    <source>
        <dbReference type="EMBL" id="KAG2223003.1"/>
    </source>
</evidence>
<dbReference type="GO" id="GO:0006890">
    <property type="term" value="P:retrograde vesicle-mediated transport, Golgi to endoplasmic reticulum"/>
    <property type="evidence" value="ECO:0007669"/>
    <property type="project" value="InterPro"/>
</dbReference>
<feature type="region of interest" description="Disordered" evidence="5">
    <location>
        <begin position="921"/>
        <end position="944"/>
    </location>
</feature>
<keyword evidence="4" id="KW-0653">Protein transport</keyword>
<dbReference type="Pfam" id="PF08314">
    <property type="entry name" value="Sec39"/>
    <property type="match status" value="1"/>
</dbReference>
<protein>
    <recommendedName>
        <fullName evidence="6">Sec39 domain-containing protein</fullName>
    </recommendedName>
</protein>
<comment type="caution">
    <text evidence="7">The sequence shown here is derived from an EMBL/GenBank/DDBJ whole genome shotgun (WGS) entry which is preliminary data.</text>
</comment>
<feature type="region of interest" description="Disordered" evidence="5">
    <location>
        <begin position="215"/>
        <end position="246"/>
    </location>
</feature>
<evidence type="ECO:0000259" key="6">
    <source>
        <dbReference type="Pfam" id="PF08314"/>
    </source>
</evidence>
<dbReference type="PANTHER" id="PTHR15922">
    <property type="entry name" value="NEUROBLASTOMA-AMPLIFIED SEQUENCE"/>
    <property type="match status" value="1"/>
</dbReference>
<evidence type="ECO:0000256" key="5">
    <source>
        <dbReference type="SAM" id="MobiDB-lite"/>
    </source>
</evidence>
<dbReference type="OrthoDB" id="27490at2759"/>
<dbReference type="GO" id="GO:0015031">
    <property type="term" value="P:protein transport"/>
    <property type="evidence" value="ECO:0007669"/>
    <property type="project" value="UniProtKB-KW"/>
</dbReference>
<evidence type="ECO:0000256" key="4">
    <source>
        <dbReference type="ARBA" id="ARBA00022927"/>
    </source>
</evidence>
<dbReference type="AlphaFoldDB" id="A0A8H7S7R2"/>
<reference evidence="7 8" key="1">
    <citation type="submission" date="2020-12" db="EMBL/GenBank/DDBJ databases">
        <title>Metabolic potential, ecology and presence of endohyphal bacteria is reflected in genomic diversity of Mucoromycotina.</title>
        <authorList>
            <person name="Muszewska A."/>
            <person name="Okrasinska A."/>
            <person name="Steczkiewicz K."/>
            <person name="Drgas O."/>
            <person name="Orlowska M."/>
            <person name="Perlinska-Lenart U."/>
            <person name="Aleksandrzak-Piekarczyk T."/>
            <person name="Szatraj K."/>
            <person name="Zielenkiewicz U."/>
            <person name="Pilsyk S."/>
            <person name="Malc E."/>
            <person name="Mieczkowski P."/>
            <person name="Kruszewska J.S."/>
            <person name="Biernat P."/>
            <person name="Pawlowska J."/>
        </authorList>
    </citation>
    <scope>NUCLEOTIDE SEQUENCE [LARGE SCALE GENOMIC DNA]</scope>
    <source>
        <strain evidence="7 8">CBS 142.35</strain>
    </source>
</reference>